<protein>
    <submittedName>
        <fullName evidence="3">(Phosphotyrosine protein) phosphatases II</fullName>
    </submittedName>
</protein>
<proteinExistence type="inferred from homology"/>
<dbReference type="GO" id="GO:0005654">
    <property type="term" value="C:nucleoplasm"/>
    <property type="evidence" value="ECO:0007669"/>
    <property type="project" value="TreeGrafter"/>
</dbReference>
<comment type="similarity">
    <text evidence="1">Belongs to the protein-tyrosine phosphatase family. Non-receptor class subfamily.</text>
</comment>
<evidence type="ECO:0000259" key="2">
    <source>
        <dbReference type="PROSITE" id="PS50056"/>
    </source>
</evidence>
<dbReference type="GO" id="GO:0070372">
    <property type="term" value="P:regulation of ERK1 and ERK2 cascade"/>
    <property type="evidence" value="ECO:0007669"/>
    <property type="project" value="TreeGrafter"/>
</dbReference>
<dbReference type="SMART" id="SM00195">
    <property type="entry name" value="DSPc"/>
    <property type="match status" value="1"/>
</dbReference>
<dbReference type="Proteomes" id="UP000016922">
    <property type="component" value="Unassembled WGS sequence"/>
</dbReference>
<feature type="domain" description="Tyrosine specific protein phosphatases" evidence="2">
    <location>
        <begin position="166"/>
        <end position="235"/>
    </location>
</feature>
<dbReference type="Pfam" id="PF00782">
    <property type="entry name" value="DSPc"/>
    <property type="match status" value="1"/>
</dbReference>
<dbReference type="eggNOG" id="KOG1716">
    <property type="taxonomic scope" value="Eukaryota"/>
</dbReference>
<dbReference type="PANTHER" id="PTHR46588:SF1">
    <property type="entry name" value="SERINE_THREONINE_TYROSINE-INTERACTING PROTEIN"/>
    <property type="match status" value="1"/>
</dbReference>
<evidence type="ECO:0000256" key="1">
    <source>
        <dbReference type="ARBA" id="ARBA00009649"/>
    </source>
</evidence>
<dbReference type="RefSeq" id="XP_008082568.1">
    <property type="nucleotide sequence ID" value="XM_008084377.1"/>
</dbReference>
<dbReference type="AlphaFoldDB" id="S3CXU2"/>
<dbReference type="OrthoDB" id="10252009at2759"/>
<reference evidence="3 4" key="1">
    <citation type="journal article" date="2013" name="BMC Genomics">
        <title>Genomics-driven discovery of the pneumocandin biosynthetic gene cluster in the fungus Glarea lozoyensis.</title>
        <authorList>
            <person name="Chen L."/>
            <person name="Yue Q."/>
            <person name="Zhang X."/>
            <person name="Xiang M."/>
            <person name="Wang C."/>
            <person name="Li S."/>
            <person name="Che Y."/>
            <person name="Ortiz-Lopez F.J."/>
            <person name="Bills G.F."/>
            <person name="Liu X."/>
            <person name="An Z."/>
        </authorList>
    </citation>
    <scope>NUCLEOTIDE SEQUENCE [LARGE SCALE GENOMIC DNA]</scope>
    <source>
        <strain evidence="4">ATCC 20868 / MF5171</strain>
    </source>
</reference>
<dbReference type="STRING" id="1116229.S3CXU2"/>
<name>S3CXU2_GLAL2</name>
<gene>
    <name evidence="3" type="ORF">GLAREA_04124</name>
</gene>
<dbReference type="GO" id="GO:0140096">
    <property type="term" value="F:catalytic activity, acting on a protein"/>
    <property type="evidence" value="ECO:0007669"/>
    <property type="project" value="UniProtKB-ARBA"/>
</dbReference>
<dbReference type="InterPro" id="IPR029021">
    <property type="entry name" value="Prot-tyrosine_phosphatase-like"/>
</dbReference>
<dbReference type="GeneID" id="19463179"/>
<dbReference type="SUPFAM" id="SSF52799">
    <property type="entry name" value="(Phosphotyrosine protein) phosphatases II"/>
    <property type="match status" value="1"/>
</dbReference>
<dbReference type="PROSITE" id="PS50056">
    <property type="entry name" value="TYR_PHOSPHATASE_2"/>
    <property type="match status" value="1"/>
</dbReference>
<dbReference type="GO" id="GO:0005737">
    <property type="term" value="C:cytoplasm"/>
    <property type="evidence" value="ECO:0007669"/>
    <property type="project" value="TreeGrafter"/>
</dbReference>
<evidence type="ECO:0000313" key="4">
    <source>
        <dbReference type="Proteomes" id="UP000016922"/>
    </source>
</evidence>
<dbReference type="GO" id="GO:1990444">
    <property type="term" value="F:F-box domain binding"/>
    <property type="evidence" value="ECO:0007669"/>
    <property type="project" value="TreeGrafter"/>
</dbReference>
<dbReference type="Gene3D" id="3.90.190.10">
    <property type="entry name" value="Protein tyrosine phosphatase superfamily"/>
    <property type="match status" value="1"/>
</dbReference>
<dbReference type="KEGG" id="glz:GLAREA_04124"/>
<dbReference type="PANTHER" id="PTHR46588">
    <property type="entry name" value="SERINE/THREONINE/TYROSINE-INTERACTING PROTEIN"/>
    <property type="match status" value="1"/>
</dbReference>
<dbReference type="InterPro" id="IPR052449">
    <property type="entry name" value="STYX-Interacting_Phosphatase"/>
</dbReference>
<keyword evidence="4" id="KW-1185">Reference proteome</keyword>
<dbReference type="HOGENOM" id="CLU_049471_1_0_1"/>
<dbReference type="InterPro" id="IPR020422">
    <property type="entry name" value="TYR_PHOSPHATASE_DUAL_dom"/>
</dbReference>
<organism evidence="3 4">
    <name type="scientific">Glarea lozoyensis (strain ATCC 20868 / MF5171)</name>
    <dbReference type="NCBI Taxonomy" id="1116229"/>
    <lineage>
        <taxon>Eukaryota</taxon>
        <taxon>Fungi</taxon>
        <taxon>Dikarya</taxon>
        <taxon>Ascomycota</taxon>
        <taxon>Pezizomycotina</taxon>
        <taxon>Leotiomycetes</taxon>
        <taxon>Helotiales</taxon>
        <taxon>Helotiaceae</taxon>
        <taxon>Glarea</taxon>
    </lineage>
</organism>
<dbReference type="CDD" id="cd14498">
    <property type="entry name" value="DSP"/>
    <property type="match status" value="1"/>
</dbReference>
<evidence type="ECO:0000313" key="3">
    <source>
        <dbReference type="EMBL" id="EPE31157.1"/>
    </source>
</evidence>
<dbReference type="OMA" id="IAYIMVM"/>
<dbReference type="EMBL" id="KE145363">
    <property type="protein sequence ID" value="EPE31157.1"/>
    <property type="molecule type" value="Genomic_DNA"/>
</dbReference>
<dbReference type="InterPro" id="IPR000340">
    <property type="entry name" value="Dual-sp_phosphatase_cat-dom"/>
</dbReference>
<accession>S3CXU2</accession>
<dbReference type="InterPro" id="IPR000387">
    <property type="entry name" value="Tyr_Pase_dom"/>
</dbReference>
<dbReference type="GO" id="GO:0062026">
    <property type="term" value="P:negative regulation of SCF-dependent proteasomal ubiquitin-dependent catabolic process"/>
    <property type="evidence" value="ECO:0007669"/>
    <property type="project" value="TreeGrafter"/>
</dbReference>
<sequence>MLETHQPTRFVSKFESNISSISHITGSFATAGRCWAPPSPPHIHIPSIPDEDGPLHIASYNGSAESEEERQVLGELLKGPFSAMPNRDWKYEDRRNAQKILPFLFLGPSSAARDIEYVRENNITLLLAIRNTATAQARLLSGAKTANQLGIASDHVDVEGNQQLIATFPKAVKLINNHLIHMNRQRENDPTCMFGKVLVFCESGSERSAAVVAAYIMSNFSMSMIETTQFLQSQRFCVSFDDGLKALLQSYEELLSAKSSVALARASTTLPRNTQSAVAKRRRDDYADEDDMDIDMDDDVARFGNRSTFAPFSDY</sequence>